<dbReference type="EMBL" id="CP116810">
    <property type="protein sequence ID" value="WCL92662.1"/>
    <property type="molecule type" value="Genomic_DNA"/>
</dbReference>
<gene>
    <name evidence="6" type="ordered locus">RPA2503</name>
    <name evidence="7" type="ORF">TX73_012935</name>
</gene>
<dbReference type="PROSITE" id="PS00105">
    <property type="entry name" value="AA_TRANSFER_CLASS_1"/>
    <property type="match status" value="1"/>
</dbReference>
<dbReference type="KEGG" id="rpa:TX73_012935"/>
<sequence length="406" mass="44402">MEEFYRIRRLPPYVFEQVNRAKAAARNAGADIIDLGMGNPDLPAPPHVLEKLKDTLGKPRTDRYSASRGITGLRRAQAAYYDRRFGVKLNPDTQVVATLGSKEGFANVAQAITAPGDVVLCPNPSYPIHAFGFLMAGGVIRSVPSEPTPDFFAAAERAIIHSIPKPIALIACYPSNPTAYVASLDFYKDLVAFAKKHEIMILSDLAYAEVYFDDNNPPPSVLQVPGAMDVTVEFTSMSKTFSMAGWRMGFAVGNERIIAALARVKSYLDYGAFTPVQVAATAALNGPDDCIKEMRETYKKRRDILVESFGRAGWEIPPPSASMFAWAPLPPAFREIGSMQFATLMVEKCGVVVSPGVGFGEHGEGFVRIAMVENEQRIRQAARGVRRFLESGVETLHNVVPLAAQR</sequence>
<dbReference type="InterPro" id="IPR004838">
    <property type="entry name" value="NHTrfase_class1_PyrdxlP-BS"/>
</dbReference>
<evidence type="ECO:0000313" key="8">
    <source>
        <dbReference type="Proteomes" id="UP000001426"/>
    </source>
</evidence>
<reference evidence="6 8" key="2">
    <citation type="journal article" date="2004" name="Nat. Biotechnol.">
        <title>Complete genome sequence of the metabolically versatile photosynthetic bacterium Rhodopseudomonas palustris.</title>
        <authorList>
            <person name="Larimer F.W."/>
            <person name="Chain P."/>
            <person name="Hauser L."/>
            <person name="Lamerdin J."/>
            <person name="Malfatti S."/>
            <person name="Do L."/>
            <person name="Land M.L."/>
            <person name="Pelletier D.A."/>
            <person name="Beatty J.T."/>
            <person name="Lang A.S."/>
            <person name="Tabita F.R."/>
            <person name="Gibson J.L."/>
            <person name="Hanson T.E."/>
            <person name="Bobst C."/>
            <person name="Torres J.L."/>
            <person name="Peres C."/>
            <person name="Harrison F.H."/>
            <person name="Gibson J."/>
            <person name="Harwood C.S."/>
        </authorList>
    </citation>
    <scope>NUCLEOTIDE SEQUENCE [LARGE SCALE GENOMIC DNA]</scope>
    <source>
        <strain evidence="8">ATCC BAA-98 / CGA009</strain>
        <strain evidence="6">CGA009</strain>
    </source>
</reference>
<organism evidence="6">
    <name type="scientific">Rhodopseudomonas palustris (strain ATCC BAA-98 / CGA009)</name>
    <dbReference type="NCBI Taxonomy" id="258594"/>
    <lineage>
        <taxon>Bacteria</taxon>
        <taxon>Pseudomonadati</taxon>
        <taxon>Pseudomonadota</taxon>
        <taxon>Alphaproteobacteria</taxon>
        <taxon>Hyphomicrobiales</taxon>
        <taxon>Nitrobacteraceae</taxon>
        <taxon>Rhodopseudomonas</taxon>
    </lineage>
</organism>
<dbReference type="InterPro" id="IPR015421">
    <property type="entry name" value="PyrdxlP-dep_Trfase_major"/>
</dbReference>
<dbReference type="Gene3D" id="3.40.640.10">
    <property type="entry name" value="Type I PLP-dependent aspartate aminotransferase-like (Major domain)"/>
    <property type="match status" value="1"/>
</dbReference>
<name>Q6N6W1_RHOPA</name>
<dbReference type="PANTHER" id="PTHR42832:SF1">
    <property type="entry name" value="GLUTAMATE-PYRUVATE AMINOTRANSFERASE ALAC"/>
    <property type="match status" value="1"/>
</dbReference>
<feature type="domain" description="Aminotransferase class I/classII large" evidence="5">
    <location>
        <begin position="31"/>
        <end position="383"/>
    </location>
</feature>
<dbReference type="HOGENOM" id="CLU_017584_4_5_5"/>
<evidence type="ECO:0000256" key="1">
    <source>
        <dbReference type="ARBA" id="ARBA00001933"/>
    </source>
</evidence>
<accession>Q6N6W1</accession>
<dbReference type="STRING" id="258594.RPA2503"/>
<comment type="cofactor">
    <cofactor evidence="1 4">
        <name>pyridoxal 5'-phosphate</name>
        <dbReference type="ChEBI" id="CHEBI:597326"/>
    </cofactor>
</comment>
<dbReference type="AlphaFoldDB" id="Q6N6W1"/>
<dbReference type="InterPro" id="IPR015422">
    <property type="entry name" value="PyrdxlP-dep_Trfase_small"/>
</dbReference>
<evidence type="ECO:0000313" key="6">
    <source>
        <dbReference type="EMBL" id="CAE27944.1"/>
    </source>
</evidence>
<dbReference type="GO" id="GO:0008483">
    <property type="term" value="F:transaminase activity"/>
    <property type="evidence" value="ECO:0007669"/>
    <property type="project" value="UniProtKB-KW"/>
</dbReference>
<keyword evidence="8" id="KW-1185">Reference proteome</keyword>
<evidence type="ECO:0000259" key="5">
    <source>
        <dbReference type="Pfam" id="PF00155"/>
    </source>
</evidence>
<dbReference type="GO" id="GO:0030170">
    <property type="term" value="F:pyridoxal phosphate binding"/>
    <property type="evidence" value="ECO:0007669"/>
    <property type="project" value="InterPro"/>
</dbReference>
<dbReference type="eggNOG" id="COG0436">
    <property type="taxonomic scope" value="Bacteria"/>
</dbReference>
<dbReference type="InterPro" id="IPR050881">
    <property type="entry name" value="LL-DAP_aminotransferase"/>
</dbReference>
<protein>
    <recommendedName>
        <fullName evidence="4">Aminotransferase</fullName>
        <ecNumber evidence="4">2.6.1.-</ecNumber>
    </recommendedName>
</protein>
<dbReference type="Pfam" id="PF00155">
    <property type="entry name" value="Aminotran_1_2"/>
    <property type="match status" value="1"/>
</dbReference>
<evidence type="ECO:0000256" key="3">
    <source>
        <dbReference type="ARBA" id="ARBA00022679"/>
    </source>
</evidence>
<dbReference type="InterPro" id="IPR004839">
    <property type="entry name" value="Aminotransferase_I/II_large"/>
</dbReference>
<dbReference type="RefSeq" id="WP_011158053.1">
    <property type="nucleotide sequence ID" value="NZ_CP116810.1"/>
</dbReference>
<dbReference type="EMBL" id="BX572601">
    <property type="protein sequence ID" value="CAE27944.1"/>
    <property type="molecule type" value="Genomic_DNA"/>
</dbReference>
<dbReference type="Proteomes" id="UP000001426">
    <property type="component" value="Chromosome"/>
</dbReference>
<evidence type="ECO:0000256" key="2">
    <source>
        <dbReference type="ARBA" id="ARBA00022576"/>
    </source>
</evidence>
<keyword evidence="2 4" id="KW-0032">Aminotransferase</keyword>
<dbReference type="PANTHER" id="PTHR42832">
    <property type="entry name" value="AMINO ACID AMINOTRANSFERASE"/>
    <property type="match status" value="1"/>
</dbReference>
<evidence type="ECO:0000256" key="4">
    <source>
        <dbReference type="RuleBase" id="RU000481"/>
    </source>
</evidence>
<comment type="similarity">
    <text evidence="4">Belongs to the class-I pyridoxal-phosphate-dependent aminotransferase family.</text>
</comment>
<dbReference type="Gene3D" id="3.90.1150.10">
    <property type="entry name" value="Aspartate Aminotransferase, domain 1"/>
    <property type="match status" value="1"/>
</dbReference>
<dbReference type="EC" id="2.6.1.-" evidence="4"/>
<dbReference type="InterPro" id="IPR015424">
    <property type="entry name" value="PyrdxlP-dep_Trfase"/>
</dbReference>
<proteinExistence type="inferred from homology"/>
<dbReference type="NCBIfam" id="NF006604">
    <property type="entry name" value="PRK09148.1"/>
    <property type="match status" value="1"/>
</dbReference>
<dbReference type="GeneID" id="66893566"/>
<evidence type="ECO:0000313" key="7">
    <source>
        <dbReference type="EMBL" id="WCL92662.1"/>
    </source>
</evidence>
<dbReference type="PhylomeDB" id="Q6N6W1"/>
<keyword evidence="3 4" id="KW-0808">Transferase</keyword>
<dbReference type="CDD" id="cd00609">
    <property type="entry name" value="AAT_like"/>
    <property type="match status" value="1"/>
</dbReference>
<reference evidence="7" key="1">
    <citation type="submission" date="2003-07" db="EMBL/GenBank/DDBJ databases">
        <authorList>
            <consortium name="Rhodopseudomonas genome consortium"/>
            <person name="Larimer F."/>
            <person name="Harwood C."/>
        </authorList>
    </citation>
    <scope>NUCLEOTIDE SEQUENCE</scope>
    <source>
        <strain evidence="7">CGA009</strain>
    </source>
</reference>
<reference evidence="7" key="3">
    <citation type="submission" date="2022-12" db="EMBL/GenBank/DDBJ databases">
        <title>Complete genome sequence of Rhodopseudomonas palustris CGA0092 and corrections to the R. palustris CGA009 genome sequence.</title>
        <authorList>
            <person name="Mazny B.R."/>
            <person name="Sheff O.F."/>
            <person name="LaSarre B."/>
            <person name="McKinlay A."/>
            <person name="McKinlay J.B."/>
        </authorList>
    </citation>
    <scope>NUCLEOTIDE SEQUENCE</scope>
    <source>
        <strain evidence="7">CGA009</strain>
    </source>
</reference>
<dbReference type="SUPFAM" id="SSF53383">
    <property type="entry name" value="PLP-dependent transferases"/>
    <property type="match status" value="1"/>
</dbReference>